<feature type="transmembrane region" description="Helical" evidence="1">
    <location>
        <begin position="115"/>
        <end position="135"/>
    </location>
</feature>
<organism evidence="2 3">
    <name type="scientific">Liquorilactobacillus aquaticus DSM 21051</name>
    <dbReference type="NCBI Taxonomy" id="1423725"/>
    <lineage>
        <taxon>Bacteria</taxon>
        <taxon>Bacillati</taxon>
        <taxon>Bacillota</taxon>
        <taxon>Bacilli</taxon>
        <taxon>Lactobacillales</taxon>
        <taxon>Lactobacillaceae</taxon>
        <taxon>Liquorilactobacillus</taxon>
    </lineage>
</organism>
<reference evidence="2 3" key="1">
    <citation type="journal article" date="2015" name="Genome Announc.">
        <title>Expanding the biotechnology potential of lactobacilli through comparative genomics of 213 strains and associated genera.</title>
        <authorList>
            <person name="Sun Z."/>
            <person name="Harris H.M."/>
            <person name="McCann A."/>
            <person name="Guo C."/>
            <person name="Argimon S."/>
            <person name="Zhang W."/>
            <person name="Yang X."/>
            <person name="Jeffery I.B."/>
            <person name="Cooney J.C."/>
            <person name="Kagawa T.F."/>
            <person name="Liu W."/>
            <person name="Song Y."/>
            <person name="Salvetti E."/>
            <person name="Wrobel A."/>
            <person name="Rasinkangas P."/>
            <person name="Parkhill J."/>
            <person name="Rea M.C."/>
            <person name="O'Sullivan O."/>
            <person name="Ritari J."/>
            <person name="Douillard F.P."/>
            <person name="Paul Ross R."/>
            <person name="Yang R."/>
            <person name="Briner A.E."/>
            <person name="Felis G.E."/>
            <person name="de Vos W.M."/>
            <person name="Barrangou R."/>
            <person name="Klaenhammer T.R."/>
            <person name="Caufield P.W."/>
            <person name="Cui Y."/>
            <person name="Zhang H."/>
            <person name="O'Toole P.W."/>
        </authorList>
    </citation>
    <scope>NUCLEOTIDE SEQUENCE [LARGE SCALE GENOMIC DNA]</scope>
    <source>
        <strain evidence="2 3">DSM 21051</strain>
    </source>
</reference>
<feature type="transmembrane region" description="Helical" evidence="1">
    <location>
        <begin position="289"/>
        <end position="307"/>
    </location>
</feature>
<keyword evidence="3" id="KW-1185">Reference proteome</keyword>
<dbReference type="Proteomes" id="UP000051015">
    <property type="component" value="Unassembled WGS sequence"/>
</dbReference>
<feature type="transmembrane region" description="Helical" evidence="1">
    <location>
        <begin position="141"/>
        <end position="157"/>
    </location>
</feature>
<feature type="transmembrane region" description="Helical" evidence="1">
    <location>
        <begin position="353"/>
        <end position="373"/>
    </location>
</feature>
<evidence type="ECO:0000256" key="1">
    <source>
        <dbReference type="SAM" id="Phobius"/>
    </source>
</evidence>
<keyword evidence="1" id="KW-0472">Membrane</keyword>
<evidence type="ECO:0008006" key="4">
    <source>
        <dbReference type="Google" id="ProtNLM"/>
    </source>
</evidence>
<gene>
    <name evidence="2" type="ORF">FC19_GL000437</name>
</gene>
<comment type="caution">
    <text evidence="2">The sequence shown here is derived from an EMBL/GenBank/DDBJ whole genome shotgun (WGS) entry which is preliminary data.</text>
</comment>
<keyword evidence="1" id="KW-0812">Transmembrane</keyword>
<proteinExistence type="predicted"/>
<evidence type="ECO:0000313" key="3">
    <source>
        <dbReference type="Proteomes" id="UP000051015"/>
    </source>
</evidence>
<name>A0A0R2CY85_9LACO</name>
<feature type="transmembrane region" description="Helical" evidence="1">
    <location>
        <begin position="515"/>
        <end position="536"/>
    </location>
</feature>
<sequence length="558" mass="63939">MAVCFLVMVPFWRHNVLNSGSDMQFHLQRIYEIYMNLKNGSLFPYISVYSFNNVGAPLNLLYPALFLYPFSIFMLLLRNPVHAIYLGMWLILFCSMAIAYWTGMKYWKGNFKKSVLFSFLYTISAWYFHVLFSGFTLGEGIGMIFLPLIAFGTYSIFFRVEHEWCILAIGMSGVIYSHLLSAAMYSVVVGIIVLLGVFCTSNWIRNLKFLLFAVLSTIFITSFYWIGFIQTMFNNKLNLTMVVNLQKSALPFGDYITTSLNNDMIGILPILFILLAFILWKKLDNETKCIAIIGVCFFLMVTSVFPWRLLQNTPVKNLQFPTRLQTIVNLFLALLGTNIIDYLTSSKILTKKVYVCVASLTTMFFISNAFNFFSNTSSQTEVDYKPSSSRNMPFMGFKIDPKTFYNILGYNLGVGSTDYWKKDSVSHNRDLVSHIGYVDGVKQEMIPQIFPNKEKFKVKTKGAGEEIDLPIMNYNSYNVTLNGKMISYKESKRGTIMVYSKEKQNVITIEYKTSAMLVAAKYVSLISLIVTLAFPIRRKLAKTKKLKRNTVKKLINGK</sequence>
<protein>
    <recommendedName>
        <fullName evidence="4">Membrane protein 6-pyruvoyl-tetrahydropterin synthase-related domain-containing protein</fullName>
    </recommendedName>
</protein>
<keyword evidence="1" id="KW-1133">Transmembrane helix</keyword>
<feature type="transmembrane region" description="Helical" evidence="1">
    <location>
        <begin position="327"/>
        <end position="344"/>
    </location>
</feature>
<evidence type="ECO:0000313" key="2">
    <source>
        <dbReference type="EMBL" id="KRM96910.1"/>
    </source>
</evidence>
<accession>A0A0R2CY85</accession>
<feature type="transmembrane region" description="Helical" evidence="1">
    <location>
        <begin position="83"/>
        <end position="103"/>
    </location>
</feature>
<feature type="transmembrane region" description="Helical" evidence="1">
    <location>
        <begin position="264"/>
        <end position="280"/>
    </location>
</feature>
<dbReference type="STRING" id="1423725.FC19_GL000437"/>
<feature type="transmembrane region" description="Helical" evidence="1">
    <location>
        <begin position="60"/>
        <end position="77"/>
    </location>
</feature>
<dbReference type="AlphaFoldDB" id="A0A0R2CY85"/>
<dbReference type="EMBL" id="AYZD01000011">
    <property type="protein sequence ID" value="KRM96910.1"/>
    <property type="molecule type" value="Genomic_DNA"/>
</dbReference>
<dbReference type="PATRIC" id="fig|1423725.3.peg.449"/>
<feature type="transmembrane region" description="Helical" evidence="1">
    <location>
        <begin position="209"/>
        <end position="233"/>
    </location>
</feature>